<protein>
    <recommendedName>
        <fullName evidence="5">Tripartite tricarboxylate transporter substrate binding protein</fullName>
    </recommendedName>
</protein>
<dbReference type="InterPro" id="IPR005064">
    <property type="entry name" value="BUG"/>
</dbReference>
<dbReference type="Pfam" id="PF03401">
    <property type="entry name" value="TctC"/>
    <property type="match status" value="1"/>
</dbReference>
<dbReference type="EMBL" id="RDRB01000004">
    <property type="protein sequence ID" value="ROU02333.1"/>
    <property type="molecule type" value="Genomic_DNA"/>
</dbReference>
<comment type="caution">
    <text evidence="3">The sequence shown here is derived from an EMBL/GenBank/DDBJ whole genome shotgun (WGS) entry which is preliminary data.</text>
</comment>
<gene>
    <name evidence="3" type="ORF">EAT49_08270</name>
</gene>
<feature type="signal peptide" evidence="2">
    <location>
        <begin position="1"/>
        <end position="27"/>
    </location>
</feature>
<dbReference type="InterPro" id="IPR042100">
    <property type="entry name" value="Bug_dom1"/>
</dbReference>
<accession>A0A3N2R4M2</accession>
<dbReference type="AlphaFoldDB" id="A0A3N2R4M2"/>
<dbReference type="RefSeq" id="WP_123641850.1">
    <property type="nucleotide sequence ID" value="NZ_ML119084.1"/>
</dbReference>
<dbReference type="PANTHER" id="PTHR42928:SF3">
    <property type="entry name" value="UPF0065 PROTEIN YFLP"/>
    <property type="match status" value="1"/>
</dbReference>
<comment type="similarity">
    <text evidence="1">Belongs to the UPF0065 (bug) family.</text>
</comment>
<name>A0A3N2R4M2_9RHOB</name>
<dbReference type="OrthoDB" id="7248487at2"/>
<evidence type="ECO:0000313" key="3">
    <source>
        <dbReference type="EMBL" id="ROU02333.1"/>
    </source>
</evidence>
<organism evidence="3 4">
    <name type="scientific">Histidinibacterium lentulum</name>
    <dbReference type="NCBI Taxonomy" id="2480588"/>
    <lineage>
        <taxon>Bacteria</taxon>
        <taxon>Pseudomonadati</taxon>
        <taxon>Pseudomonadota</taxon>
        <taxon>Alphaproteobacteria</taxon>
        <taxon>Rhodobacterales</taxon>
        <taxon>Paracoccaceae</taxon>
        <taxon>Histidinibacterium</taxon>
    </lineage>
</organism>
<dbReference type="PANTHER" id="PTHR42928">
    <property type="entry name" value="TRICARBOXYLATE-BINDING PROTEIN"/>
    <property type="match status" value="1"/>
</dbReference>
<feature type="chain" id="PRO_5018068245" description="Tripartite tricarboxylate transporter substrate binding protein" evidence="2">
    <location>
        <begin position="28"/>
        <end position="349"/>
    </location>
</feature>
<sequence length="349" mass="37533">MAYHIKMLAAAAAAAAATALGASAGFAQEAEPMEPLESGFPNQALTIVVVDEPGSADSIYTNQLVEAAEALSPVPIRVEHRQDFSNFGTWEALVWLMGLGERGDEGYTSIVYTVPGSVVDLLVVDMETVLGVGLDDLNFVVSTEVLPYFIHQRADAPWGDTIQDFIAHAEANPGEIRYISGGIGGAQDAAMQWYLRRLGLEVNTIIGGGGSERALTVASGEGDVTVSPPDLIIPHYDGGRVDVLMMSGDQAPPEPWADIPNAQDLGMEGDPWGQVRGIAVSPDVPEENRAWLEELFTRASQNEEFREQRNQVPGLQLRILGPAETRAVAETAYNETLPIMRDLGAYWGD</sequence>
<reference evidence="3 4" key="1">
    <citation type="submission" date="2018-10" db="EMBL/GenBank/DDBJ databases">
        <title>Histidinibacterium lentulum gen. nov., sp. nov., a marine bacterium from the culture broth of Picochlorum sp. 122.</title>
        <authorList>
            <person name="Wang G."/>
        </authorList>
    </citation>
    <scope>NUCLEOTIDE SEQUENCE [LARGE SCALE GENOMIC DNA]</scope>
    <source>
        <strain evidence="3 4">B17</strain>
    </source>
</reference>
<evidence type="ECO:0000256" key="1">
    <source>
        <dbReference type="ARBA" id="ARBA00006987"/>
    </source>
</evidence>
<evidence type="ECO:0000313" key="4">
    <source>
        <dbReference type="Proteomes" id="UP000268016"/>
    </source>
</evidence>
<keyword evidence="4" id="KW-1185">Reference proteome</keyword>
<keyword evidence="2" id="KW-0732">Signal</keyword>
<evidence type="ECO:0008006" key="5">
    <source>
        <dbReference type="Google" id="ProtNLM"/>
    </source>
</evidence>
<proteinExistence type="inferred from homology"/>
<evidence type="ECO:0000256" key="2">
    <source>
        <dbReference type="SAM" id="SignalP"/>
    </source>
</evidence>
<dbReference type="Gene3D" id="3.40.190.10">
    <property type="entry name" value="Periplasmic binding protein-like II"/>
    <property type="match status" value="1"/>
</dbReference>
<dbReference type="Proteomes" id="UP000268016">
    <property type="component" value="Unassembled WGS sequence"/>
</dbReference>
<dbReference type="Gene3D" id="3.40.190.150">
    <property type="entry name" value="Bordetella uptake gene, domain 1"/>
    <property type="match status" value="1"/>
</dbReference>